<gene>
    <name evidence="1" type="ORF">F383_34150</name>
</gene>
<comment type="caution">
    <text evidence="1">The sequence shown here is derived from an EMBL/GenBank/DDBJ whole genome shotgun (WGS) entry which is preliminary data.</text>
</comment>
<accession>A0A0B0MZP0</accession>
<dbReference type="AlphaFoldDB" id="A0A0B0MZP0"/>
<organism evidence="1 2">
    <name type="scientific">Gossypium arboreum</name>
    <name type="common">Tree cotton</name>
    <name type="synonym">Gossypium nanking</name>
    <dbReference type="NCBI Taxonomy" id="29729"/>
    <lineage>
        <taxon>Eukaryota</taxon>
        <taxon>Viridiplantae</taxon>
        <taxon>Streptophyta</taxon>
        <taxon>Embryophyta</taxon>
        <taxon>Tracheophyta</taxon>
        <taxon>Spermatophyta</taxon>
        <taxon>Magnoliopsida</taxon>
        <taxon>eudicotyledons</taxon>
        <taxon>Gunneridae</taxon>
        <taxon>Pentapetalae</taxon>
        <taxon>rosids</taxon>
        <taxon>malvids</taxon>
        <taxon>Malvales</taxon>
        <taxon>Malvaceae</taxon>
        <taxon>Malvoideae</taxon>
        <taxon>Gossypium</taxon>
    </lineage>
</organism>
<proteinExistence type="predicted"/>
<sequence length="42" mass="5112">MIEPPEEYGYIKDLTWTAFSDRLGVRDRRRQHHTIETTSLEY</sequence>
<reference evidence="2" key="1">
    <citation type="submission" date="2014-09" db="EMBL/GenBank/DDBJ databases">
        <authorList>
            <person name="Mudge J."/>
            <person name="Ramaraj T."/>
            <person name="Lindquist I.E."/>
            <person name="Bharti A.K."/>
            <person name="Sundararajan A."/>
            <person name="Cameron C.T."/>
            <person name="Woodward J.E."/>
            <person name="May G.D."/>
            <person name="Brubaker C."/>
            <person name="Broadhvest J."/>
            <person name="Wilkins T.A."/>
        </authorList>
    </citation>
    <scope>NUCLEOTIDE SEQUENCE</scope>
    <source>
        <strain evidence="2">cv. AKA8401</strain>
    </source>
</reference>
<evidence type="ECO:0000313" key="2">
    <source>
        <dbReference type="Proteomes" id="UP000032142"/>
    </source>
</evidence>
<keyword evidence="2" id="KW-1185">Reference proteome</keyword>
<evidence type="ECO:0000313" key="1">
    <source>
        <dbReference type="EMBL" id="KHG07593.1"/>
    </source>
</evidence>
<protein>
    <submittedName>
        <fullName evidence="1">Uncharacterized protein</fullName>
    </submittedName>
</protein>
<name>A0A0B0MZP0_GOSAR</name>
<dbReference type="Proteomes" id="UP000032142">
    <property type="component" value="Unassembled WGS sequence"/>
</dbReference>
<dbReference type="EMBL" id="JRRC01477849">
    <property type="protein sequence ID" value="KHG07593.1"/>
    <property type="molecule type" value="Genomic_DNA"/>
</dbReference>